<sequence length="152" mass="18759">MSLTVYPPDQPPKPIYTFRLNIKKEEWIGSYVHPVMRRMRYFYLRHGIEFNAAIQTFYQWRSPDFNLICYACGQFIHLRLHELRFIRSKARAVRMYKYALQNFHLLFCRDLFAIMRYKEDFYKFERLETFLTYVYDPSLQTLKDTMLKAYFP</sequence>
<dbReference type="Proteomes" id="UP000095282">
    <property type="component" value="Unplaced"/>
</dbReference>
<protein>
    <submittedName>
        <fullName evidence="2">Uncharacterized protein</fullName>
    </submittedName>
</protein>
<dbReference type="WBParaSite" id="Csp11.Scaffold630.g18132.t1">
    <property type="protein sequence ID" value="Csp11.Scaffold630.g18132.t1"/>
    <property type="gene ID" value="Csp11.Scaffold630.g18132"/>
</dbReference>
<dbReference type="eggNOG" id="ENOG502RAZ9">
    <property type="taxonomic scope" value="Eukaryota"/>
</dbReference>
<evidence type="ECO:0000313" key="2">
    <source>
        <dbReference type="WBParaSite" id="Csp11.Scaffold630.g18132.t1"/>
    </source>
</evidence>
<accession>A0A1I7UPT1</accession>
<name>A0A1I7UPT1_9PELO</name>
<organism evidence="1 2">
    <name type="scientific">Caenorhabditis tropicalis</name>
    <dbReference type="NCBI Taxonomy" id="1561998"/>
    <lineage>
        <taxon>Eukaryota</taxon>
        <taxon>Metazoa</taxon>
        <taxon>Ecdysozoa</taxon>
        <taxon>Nematoda</taxon>
        <taxon>Chromadorea</taxon>
        <taxon>Rhabditida</taxon>
        <taxon>Rhabditina</taxon>
        <taxon>Rhabditomorpha</taxon>
        <taxon>Rhabditoidea</taxon>
        <taxon>Rhabditidae</taxon>
        <taxon>Peloderinae</taxon>
        <taxon>Caenorhabditis</taxon>
    </lineage>
</organism>
<dbReference type="AlphaFoldDB" id="A0A1I7UPT1"/>
<keyword evidence="1" id="KW-1185">Reference proteome</keyword>
<reference evidence="2" key="1">
    <citation type="submission" date="2016-11" db="UniProtKB">
        <authorList>
            <consortium name="WormBaseParasite"/>
        </authorList>
    </citation>
    <scope>IDENTIFICATION</scope>
</reference>
<evidence type="ECO:0000313" key="1">
    <source>
        <dbReference type="Proteomes" id="UP000095282"/>
    </source>
</evidence>
<proteinExistence type="predicted"/>